<dbReference type="PANTHER" id="PTHR10859">
    <property type="entry name" value="GLYCOSYL TRANSFERASE"/>
    <property type="match status" value="1"/>
</dbReference>
<accession>A0A1G1VT56</accession>
<protein>
    <recommendedName>
        <fullName evidence="4">dolichyl-phosphate beta-glucosyltransferase</fullName>
        <ecNumber evidence="4">2.4.1.117</ecNumber>
    </recommendedName>
</protein>
<organism evidence="14 15">
    <name type="scientific">Candidatus Chisholmbacteria bacterium RIFCSPHIGHO2_01_FULL_52_32</name>
    <dbReference type="NCBI Taxonomy" id="1797591"/>
    <lineage>
        <taxon>Bacteria</taxon>
        <taxon>Candidatus Chisholmiibacteriota</taxon>
    </lineage>
</organism>
<evidence type="ECO:0000256" key="10">
    <source>
        <dbReference type="ARBA" id="ARBA00022989"/>
    </source>
</evidence>
<dbReference type="EMBL" id="MHCJ01000003">
    <property type="protein sequence ID" value="OGY18572.1"/>
    <property type="molecule type" value="Genomic_DNA"/>
</dbReference>
<dbReference type="SUPFAM" id="SSF53448">
    <property type="entry name" value="Nucleotide-diphospho-sugar transferases"/>
    <property type="match status" value="1"/>
</dbReference>
<evidence type="ECO:0000256" key="2">
    <source>
        <dbReference type="ARBA" id="ARBA00004922"/>
    </source>
</evidence>
<dbReference type="AlphaFoldDB" id="A0A1G1VT56"/>
<dbReference type="Gene3D" id="3.90.550.10">
    <property type="entry name" value="Spore Coat Polysaccharide Biosynthesis Protein SpsA, Chain A"/>
    <property type="match status" value="1"/>
</dbReference>
<evidence type="ECO:0000313" key="14">
    <source>
        <dbReference type="EMBL" id="OGY18572.1"/>
    </source>
</evidence>
<sequence length="253" mass="29371">MQEKNPLLSVIIPAYNEEDNFNQGALDKVESYLKRQPYESDVIIVDDGSTDNSREEIKRWIGKRKNWTFIENPHQGKARAIATGIAQARGKYMLFTDFDQATPITEVEKLFPFMEKGYEVAIGSREIKGSKRESEPWYRHVMGRVFNFFVRTIAVPGIQDTQCGFKLFRAKAAHDLFASLEVYKNGEEKTAYTGAFDVELLYLCKKRKLKVAEVPVFWKHVPTARINPVRDSIRMFWDLVRIRFADLIGKYEQ</sequence>
<keyword evidence="9" id="KW-0735">Signal-anchor</keyword>
<keyword evidence="8" id="KW-0256">Endoplasmic reticulum</keyword>
<keyword evidence="11" id="KW-0472">Membrane</keyword>
<dbReference type="PANTHER" id="PTHR10859:SF91">
    <property type="entry name" value="DOLICHYL-PHOSPHATE BETA-GLUCOSYLTRANSFERASE"/>
    <property type="match status" value="1"/>
</dbReference>
<reference evidence="14 15" key="1">
    <citation type="journal article" date="2016" name="Nat. Commun.">
        <title>Thousands of microbial genomes shed light on interconnected biogeochemical processes in an aquifer system.</title>
        <authorList>
            <person name="Anantharaman K."/>
            <person name="Brown C.T."/>
            <person name="Hug L.A."/>
            <person name="Sharon I."/>
            <person name="Castelle C.J."/>
            <person name="Probst A.J."/>
            <person name="Thomas B.C."/>
            <person name="Singh A."/>
            <person name="Wilkins M.J."/>
            <person name="Karaoz U."/>
            <person name="Brodie E.L."/>
            <person name="Williams K.H."/>
            <person name="Hubbard S.S."/>
            <person name="Banfield J.F."/>
        </authorList>
    </citation>
    <scope>NUCLEOTIDE SEQUENCE [LARGE SCALE GENOMIC DNA]</scope>
</reference>
<evidence type="ECO:0000256" key="12">
    <source>
        <dbReference type="ARBA" id="ARBA00045097"/>
    </source>
</evidence>
<proteinExistence type="inferred from homology"/>
<evidence type="ECO:0000256" key="4">
    <source>
        <dbReference type="ARBA" id="ARBA00012583"/>
    </source>
</evidence>
<comment type="pathway">
    <text evidence="2">Protein modification; protein glycosylation.</text>
</comment>
<comment type="subcellular location">
    <subcellularLocation>
        <location evidence="1">Endoplasmic reticulum membrane</location>
        <topology evidence="1">Single-pass membrane protein</topology>
    </subcellularLocation>
</comment>
<evidence type="ECO:0000256" key="9">
    <source>
        <dbReference type="ARBA" id="ARBA00022968"/>
    </source>
</evidence>
<dbReference type="Pfam" id="PF00535">
    <property type="entry name" value="Glycos_transf_2"/>
    <property type="match status" value="1"/>
</dbReference>
<evidence type="ECO:0000259" key="13">
    <source>
        <dbReference type="Pfam" id="PF00535"/>
    </source>
</evidence>
<evidence type="ECO:0000256" key="6">
    <source>
        <dbReference type="ARBA" id="ARBA00022679"/>
    </source>
</evidence>
<feature type="domain" description="Glycosyltransferase 2-like" evidence="13">
    <location>
        <begin position="9"/>
        <end position="177"/>
    </location>
</feature>
<keyword evidence="10" id="KW-1133">Transmembrane helix</keyword>
<keyword evidence="5" id="KW-0328">Glycosyltransferase</keyword>
<comment type="catalytic activity">
    <reaction evidence="12">
        <text>a di-trans,poly-cis-dolichyl phosphate + UDP-alpha-D-glucose = a di-trans,poly-cis-dolichyl beta-D-glucosyl phosphate + UDP</text>
        <dbReference type="Rhea" id="RHEA:15401"/>
        <dbReference type="Rhea" id="RHEA-COMP:19498"/>
        <dbReference type="Rhea" id="RHEA-COMP:19502"/>
        <dbReference type="ChEBI" id="CHEBI:57525"/>
        <dbReference type="ChEBI" id="CHEBI:57683"/>
        <dbReference type="ChEBI" id="CHEBI:58223"/>
        <dbReference type="ChEBI" id="CHEBI:58885"/>
        <dbReference type="EC" id="2.4.1.117"/>
    </reaction>
    <physiologicalReaction direction="left-to-right" evidence="12">
        <dbReference type="Rhea" id="RHEA:15402"/>
    </physiologicalReaction>
</comment>
<evidence type="ECO:0000256" key="8">
    <source>
        <dbReference type="ARBA" id="ARBA00022824"/>
    </source>
</evidence>
<keyword evidence="6" id="KW-0808">Transferase</keyword>
<evidence type="ECO:0000256" key="3">
    <source>
        <dbReference type="ARBA" id="ARBA00006739"/>
    </source>
</evidence>
<evidence type="ECO:0000256" key="11">
    <source>
        <dbReference type="ARBA" id="ARBA00023136"/>
    </source>
</evidence>
<dbReference type="InterPro" id="IPR035518">
    <property type="entry name" value="DPG_synthase"/>
</dbReference>
<dbReference type="InterPro" id="IPR029044">
    <property type="entry name" value="Nucleotide-diphossugar_trans"/>
</dbReference>
<dbReference type="GO" id="GO:0004581">
    <property type="term" value="F:dolichyl-phosphate beta-glucosyltransferase activity"/>
    <property type="evidence" value="ECO:0007669"/>
    <property type="project" value="UniProtKB-EC"/>
</dbReference>
<evidence type="ECO:0000313" key="15">
    <source>
        <dbReference type="Proteomes" id="UP000179233"/>
    </source>
</evidence>
<dbReference type="Proteomes" id="UP000179233">
    <property type="component" value="Unassembled WGS sequence"/>
</dbReference>
<evidence type="ECO:0000256" key="1">
    <source>
        <dbReference type="ARBA" id="ARBA00004389"/>
    </source>
</evidence>
<keyword evidence="7" id="KW-0812">Transmembrane</keyword>
<evidence type="ECO:0000256" key="5">
    <source>
        <dbReference type="ARBA" id="ARBA00022676"/>
    </source>
</evidence>
<dbReference type="InterPro" id="IPR001173">
    <property type="entry name" value="Glyco_trans_2-like"/>
</dbReference>
<comment type="caution">
    <text evidence="14">The sequence shown here is derived from an EMBL/GenBank/DDBJ whole genome shotgun (WGS) entry which is preliminary data.</text>
</comment>
<dbReference type="EC" id="2.4.1.117" evidence="4"/>
<evidence type="ECO:0000256" key="7">
    <source>
        <dbReference type="ARBA" id="ARBA00022692"/>
    </source>
</evidence>
<name>A0A1G1VT56_9BACT</name>
<dbReference type="GO" id="GO:0006487">
    <property type="term" value="P:protein N-linked glycosylation"/>
    <property type="evidence" value="ECO:0007669"/>
    <property type="project" value="TreeGrafter"/>
</dbReference>
<gene>
    <name evidence="14" type="ORF">A2786_03675</name>
</gene>
<dbReference type="CDD" id="cd04188">
    <property type="entry name" value="DPG_synthase"/>
    <property type="match status" value="1"/>
</dbReference>
<comment type="similarity">
    <text evidence="3">Belongs to the glycosyltransferase 2 family.</text>
</comment>